<dbReference type="OrthoDB" id="77013at2759"/>
<dbReference type="Gene3D" id="2.60.120.200">
    <property type="match status" value="1"/>
</dbReference>
<feature type="domain" description="Alginate lyase 2" evidence="2">
    <location>
        <begin position="34"/>
        <end position="163"/>
    </location>
</feature>
<name>A0A194UY51_CYTMA</name>
<feature type="signal peptide" evidence="1">
    <location>
        <begin position="1"/>
        <end position="23"/>
    </location>
</feature>
<dbReference type="EMBL" id="KN714691">
    <property type="protein sequence ID" value="KUI56667.1"/>
    <property type="molecule type" value="Genomic_DNA"/>
</dbReference>
<evidence type="ECO:0000256" key="1">
    <source>
        <dbReference type="SAM" id="SignalP"/>
    </source>
</evidence>
<dbReference type="AlphaFoldDB" id="A0A194UY51"/>
<keyword evidence="1" id="KW-0732">Signal</keyword>
<reference evidence="4" key="1">
    <citation type="submission" date="2014-12" db="EMBL/GenBank/DDBJ databases">
        <title>Genome Sequence of Valsa Canker Pathogens Uncovers a Specific Adaption of Colonization on Woody Bark.</title>
        <authorList>
            <person name="Yin Z."/>
            <person name="Liu H."/>
            <person name="Gao X."/>
            <person name="Li Z."/>
            <person name="Song N."/>
            <person name="Ke X."/>
            <person name="Dai Q."/>
            <person name="Wu Y."/>
            <person name="Sun Y."/>
            <person name="Xu J.-R."/>
            <person name="Kang Z.K."/>
            <person name="Wang L."/>
            <person name="Huang L."/>
        </authorList>
    </citation>
    <scope>NUCLEOTIDE SEQUENCE [LARGE SCALE GENOMIC DNA]</scope>
    <source>
        <strain evidence="4">SXYL134</strain>
    </source>
</reference>
<evidence type="ECO:0000313" key="3">
    <source>
        <dbReference type="EMBL" id="KUI56667.1"/>
    </source>
</evidence>
<dbReference type="SUPFAM" id="SSF49899">
    <property type="entry name" value="Concanavalin A-like lectins/glucanases"/>
    <property type="match status" value="1"/>
</dbReference>
<proteinExistence type="predicted"/>
<dbReference type="InterPro" id="IPR014895">
    <property type="entry name" value="Alginate_lyase_2"/>
</dbReference>
<dbReference type="Proteomes" id="UP000078576">
    <property type="component" value="Unassembled WGS sequence"/>
</dbReference>
<evidence type="ECO:0000259" key="2">
    <source>
        <dbReference type="Pfam" id="PF08787"/>
    </source>
</evidence>
<organism evidence="3 4">
    <name type="scientific">Cytospora mali</name>
    <name type="common">Apple Valsa canker fungus</name>
    <name type="synonym">Valsa mali</name>
    <dbReference type="NCBI Taxonomy" id="578113"/>
    <lineage>
        <taxon>Eukaryota</taxon>
        <taxon>Fungi</taxon>
        <taxon>Dikarya</taxon>
        <taxon>Ascomycota</taxon>
        <taxon>Pezizomycotina</taxon>
        <taxon>Sordariomycetes</taxon>
        <taxon>Sordariomycetidae</taxon>
        <taxon>Diaporthales</taxon>
        <taxon>Cytosporaceae</taxon>
        <taxon>Cytospora</taxon>
    </lineage>
</organism>
<gene>
    <name evidence="3" type="ORF">VP1G_04008</name>
</gene>
<dbReference type="GO" id="GO:0016829">
    <property type="term" value="F:lyase activity"/>
    <property type="evidence" value="ECO:0007669"/>
    <property type="project" value="UniProtKB-KW"/>
</dbReference>
<dbReference type="Pfam" id="PF08787">
    <property type="entry name" value="Alginate_lyase2"/>
    <property type="match status" value="1"/>
</dbReference>
<evidence type="ECO:0000313" key="4">
    <source>
        <dbReference type="Proteomes" id="UP000078576"/>
    </source>
</evidence>
<feature type="chain" id="PRO_5008265983" evidence="1">
    <location>
        <begin position="24"/>
        <end position="175"/>
    </location>
</feature>
<protein>
    <submittedName>
        <fullName evidence="3">Alginate lyase</fullName>
    </submittedName>
</protein>
<keyword evidence="4" id="KW-1185">Reference proteome</keyword>
<dbReference type="InterPro" id="IPR013320">
    <property type="entry name" value="ConA-like_dom_sf"/>
</dbReference>
<sequence>MLHDSGFIYSGLSAASLLRFVVAVDASCAPGGYFNLSAFTLQLPTGTSEIVTTILTSGLNGCNGYKDQYFFTYTIDGSLAMKVPGTPEDTGCKTTSGSKHCRTELREKDPPSWYPHDATNRLSASLAVFDAGGSTCVSQIHIDDDLSSKPVCELYYHDNGDLIIMGVEQTIDGGN</sequence>
<accession>A0A194UY51</accession>
<keyword evidence="3" id="KW-0456">Lyase</keyword>